<accession>A0A564ZDP9</accession>
<feature type="transmembrane region" description="Helical" evidence="1">
    <location>
        <begin position="335"/>
        <end position="359"/>
    </location>
</feature>
<evidence type="ECO:0000313" key="3">
    <source>
        <dbReference type="EMBL" id="VUZ57482.1"/>
    </source>
</evidence>
<feature type="domain" description="Protein jagged-1/2 predicted ferredoxin-like" evidence="2">
    <location>
        <begin position="168"/>
        <end position="281"/>
    </location>
</feature>
<keyword evidence="1" id="KW-0472">Membrane</keyword>
<keyword evidence="1" id="KW-1133">Transmembrane helix</keyword>
<evidence type="ECO:0000313" key="4">
    <source>
        <dbReference type="Proteomes" id="UP000321570"/>
    </source>
</evidence>
<name>A0A564ZDP9_HYMDI</name>
<dbReference type="Pfam" id="PF23575">
    <property type="entry name" value="JAG1"/>
    <property type="match status" value="1"/>
</dbReference>
<reference evidence="3 4" key="1">
    <citation type="submission" date="2019-07" db="EMBL/GenBank/DDBJ databases">
        <authorList>
            <person name="Jastrzebski P J."/>
            <person name="Paukszto L."/>
            <person name="Jastrzebski P J."/>
        </authorList>
    </citation>
    <scope>NUCLEOTIDE SEQUENCE [LARGE SCALE GENOMIC DNA]</scope>
    <source>
        <strain evidence="3 4">WMS-il1</strain>
    </source>
</reference>
<proteinExistence type="predicted"/>
<dbReference type="InterPro" id="IPR056986">
    <property type="entry name" value="JAG1_1/2_dom"/>
</dbReference>
<dbReference type="AlphaFoldDB" id="A0A564ZDP9"/>
<gene>
    <name evidence="3" type="ORF">WMSIL1_LOCUS15115</name>
</gene>
<evidence type="ECO:0000259" key="2">
    <source>
        <dbReference type="Pfam" id="PF23575"/>
    </source>
</evidence>
<sequence length="421" mass="45661">MEEIPNAFFFIYRMAPHPALNNSLKLLWGEDPGRSTIIYLQMIQPSLVHLHTPTGIAVHVRDGAWAEVIVKVRRGSMLYEVDIDGVSLEPSPPLEFCGYWSCLTANSDADPFACGPGEECRLVSSAPSPPLCITPPCYARAQCVNASLVDVTLPPMAPLGLPPALSGCRPGSARLTNQCARLAVVLARSRLPYGITVEDFCNSVKALPAVEYARTGSSEGGLLGMSCGLAARQPEYGSDLAFIEITLTSTDERIRKAEDGKEFVFVQRFAHNIATAIRENASANVTSNTKNPPSIALMMGAESQDYYWNTILHGVAEINVETVLVKDDEIPTNPLLVPLACSLVVAVGALFTCIICVCAHRKHQELMEKYSIKQPPVITAIPADQSITTPTTITHQYYTPGIVYTTSPTGQQQMTLARVQN</sequence>
<protein>
    <recommendedName>
        <fullName evidence="2">Protein jagged-1/2 predicted ferredoxin-like domain-containing protein</fullName>
    </recommendedName>
</protein>
<keyword evidence="4" id="KW-1185">Reference proteome</keyword>
<dbReference type="Proteomes" id="UP000321570">
    <property type="component" value="Unassembled WGS sequence"/>
</dbReference>
<keyword evidence="1" id="KW-0812">Transmembrane</keyword>
<dbReference type="EMBL" id="CABIJS010000719">
    <property type="protein sequence ID" value="VUZ57482.1"/>
    <property type="molecule type" value="Genomic_DNA"/>
</dbReference>
<evidence type="ECO:0000256" key="1">
    <source>
        <dbReference type="SAM" id="Phobius"/>
    </source>
</evidence>
<organism evidence="3 4">
    <name type="scientific">Hymenolepis diminuta</name>
    <name type="common">Rat tapeworm</name>
    <dbReference type="NCBI Taxonomy" id="6216"/>
    <lineage>
        <taxon>Eukaryota</taxon>
        <taxon>Metazoa</taxon>
        <taxon>Spiralia</taxon>
        <taxon>Lophotrochozoa</taxon>
        <taxon>Platyhelminthes</taxon>
        <taxon>Cestoda</taxon>
        <taxon>Eucestoda</taxon>
        <taxon>Cyclophyllidea</taxon>
        <taxon>Hymenolepididae</taxon>
        <taxon>Hymenolepis</taxon>
    </lineage>
</organism>